<dbReference type="AlphaFoldDB" id="A0A919ND67"/>
<dbReference type="InterPro" id="IPR041657">
    <property type="entry name" value="HTH_17"/>
</dbReference>
<dbReference type="InterPro" id="IPR009061">
    <property type="entry name" value="DNA-bd_dom_put_sf"/>
</dbReference>
<sequence>MSPDLNEDPLLTPGEVAQIVRVSRKTVTRWANAGRIPVVRTPGGHARFRRSDVDALLNGGAR</sequence>
<keyword evidence="3" id="KW-1185">Reference proteome</keyword>
<dbReference type="InterPro" id="IPR048048">
    <property type="entry name" value="BldC-like"/>
</dbReference>
<dbReference type="InterPro" id="IPR010093">
    <property type="entry name" value="SinI_DNA-bd"/>
</dbReference>
<dbReference type="EMBL" id="BOMW01000066">
    <property type="protein sequence ID" value="GIF08716.1"/>
    <property type="molecule type" value="Genomic_DNA"/>
</dbReference>
<dbReference type="PROSITE" id="PS50937">
    <property type="entry name" value="HTH_MERR_2"/>
    <property type="match status" value="1"/>
</dbReference>
<protein>
    <recommendedName>
        <fullName evidence="1">HTH merR-type domain-containing protein</fullName>
    </recommendedName>
</protein>
<dbReference type="NCBIfam" id="NF033787">
    <property type="entry name" value="HTH_BldC"/>
    <property type="match status" value="1"/>
</dbReference>
<dbReference type="Proteomes" id="UP000629619">
    <property type="component" value="Unassembled WGS sequence"/>
</dbReference>
<dbReference type="Pfam" id="PF12728">
    <property type="entry name" value="HTH_17"/>
    <property type="match status" value="1"/>
</dbReference>
<dbReference type="Gene3D" id="1.10.1660.10">
    <property type="match status" value="1"/>
</dbReference>
<gene>
    <name evidence="2" type="ORF">Asi03nite_62540</name>
</gene>
<evidence type="ECO:0000313" key="2">
    <source>
        <dbReference type="EMBL" id="GIF08716.1"/>
    </source>
</evidence>
<reference evidence="2" key="1">
    <citation type="submission" date="2021-01" db="EMBL/GenBank/DDBJ databases">
        <title>Whole genome shotgun sequence of Actinoplanes siamensis NBRC 109076.</title>
        <authorList>
            <person name="Komaki H."/>
            <person name="Tamura T."/>
        </authorList>
    </citation>
    <scope>NUCLEOTIDE SEQUENCE</scope>
    <source>
        <strain evidence="2">NBRC 109076</strain>
    </source>
</reference>
<name>A0A919ND67_9ACTN</name>
<organism evidence="2 3">
    <name type="scientific">Actinoplanes siamensis</name>
    <dbReference type="NCBI Taxonomy" id="1223317"/>
    <lineage>
        <taxon>Bacteria</taxon>
        <taxon>Bacillati</taxon>
        <taxon>Actinomycetota</taxon>
        <taxon>Actinomycetes</taxon>
        <taxon>Micromonosporales</taxon>
        <taxon>Micromonosporaceae</taxon>
        <taxon>Actinoplanes</taxon>
    </lineage>
</organism>
<dbReference type="GO" id="GO:0003677">
    <property type="term" value="F:DNA binding"/>
    <property type="evidence" value="ECO:0007669"/>
    <property type="project" value="InterPro"/>
</dbReference>
<dbReference type="CDD" id="cd04762">
    <property type="entry name" value="HTH_MerR-trunc"/>
    <property type="match status" value="1"/>
</dbReference>
<comment type="caution">
    <text evidence="2">The sequence shown here is derived from an EMBL/GenBank/DDBJ whole genome shotgun (WGS) entry which is preliminary data.</text>
</comment>
<evidence type="ECO:0000259" key="1">
    <source>
        <dbReference type="PROSITE" id="PS50937"/>
    </source>
</evidence>
<dbReference type="NCBIfam" id="TIGR01764">
    <property type="entry name" value="excise"/>
    <property type="match status" value="1"/>
</dbReference>
<feature type="domain" description="HTH merR-type" evidence="1">
    <location>
        <begin position="10"/>
        <end position="62"/>
    </location>
</feature>
<dbReference type="SUPFAM" id="SSF46955">
    <property type="entry name" value="Putative DNA-binding domain"/>
    <property type="match status" value="1"/>
</dbReference>
<evidence type="ECO:0000313" key="3">
    <source>
        <dbReference type="Proteomes" id="UP000629619"/>
    </source>
</evidence>
<dbReference type="InterPro" id="IPR000551">
    <property type="entry name" value="MerR-type_HTH_dom"/>
</dbReference>
<dbReference type="GO" id="GO:0006355">
    <property type="term" value="P:regulation of DNA-templated transcription"/>
    <property type="evidence" value="ECO:0007669"/>
    <property type="project" value="InterPro"/>
</dbReference>
<accession>A0A919ND67</accession>
<proteinExistence type="predicted"/>